<reference evidence="5" key="1">
    <citation type="journal article" date="2020" name="Fungal Divers.">
        <title>Resolving the Mortierellaceae phylogeny through synthesis of multi-gene phylogenetics and phylogenomics.</title>
        <authorList>
            <person name="Vandepol N."/>
            <person name="Liber J."/>
            <person name="Desiro A."/>
            <person name="Na H."/>
            <person name="Kennedy M."/>
            <person name="Barry K."/>
            <person name="Grigoriev I.V."/>
            <person name="Miller A.N."/>
            <person name="O'Donnell K."/>
            <person name="Stajich J.E."/>
            <person name="Bonito G."/>
        </authorList>
    </citation>
    <scope>NUCLEOTIDE SEQUENCE</scope>
    <source>
        <strain evidence="5">REB-010B</strain>
    </source>
</reference>
<dbReference type="SUPFAM" id="SSF74650">
    <property type="entry name" value="Galactose mutarotase-like"/>
    <property type="match status" value="1"/>
</dbReference>
<organism evidence="5 6">
    <name type="scientific">Dissophora globulifera</name>
    <dbReference type="NCBI Taxonomy" id="979702"/>
    <lineage>
        <taxon>Eukaryota</taxon>
        <taxon>Fungi</taxon>
        <taxon>Fungi incertae sedis</taxon>
        <taxon>Mucoromycota</taxon>
        <taxon>Mortierellomycotina</taxon>
        <taxon>Mortierellomycetes</taxon>
        <taxon>Mortierellales</taxon>
        <taxon>Mortierellaceae</taxon>
        <taxon>Dissophora</taxon>
    </lineage>
</organism>
<dbReference type="GO" id="GO:0006006">
    <property type="term" value="P:glucose metabolic process"/>
    <property type="evidence" value="ECO:0007669"/>
    <property type="project" value="TreeGrafter"/>
</dbReference>
<evidence type="ECO:0000256" key="3">
    <source>
        <dbReference type="ARBA" id="ARBA00023277"/>
    </source>
</evidence>
<evidence type="ECO:0000256" key="4">
    <source>
        <dbReference type="SAM" id="MobiDB-lite"/>
    </source>
</evidence>
<keyword evidence="6" id="KW-1185">Reference proteome</keyword>
<keyword evidence="3" id="KW-0119">Carbohydrate metabolism</keyword>
<dbReference type="Gene3D" id="2.70.98.10">
    <property type="match status" value="1"/>
</dbReference>
<dbReference type="InterPro" id="IPR008183">
    <property type="entry name" value="Aldose_1/G6P_1-epimerase"/>
</dbReference>
<protein>
    <recommendedName>
        <fullName evidence="7">Aldose 1-epimerase</fullName>
    </recommendedName>
</protein>
<sequence length="414" mass="44925">MAVLEQASVSSVEGQGPPAGTPIRSFLLTDESSPGMACQIATLGATLTHLWVPDNKNQTRDVVLGFDDLRLFRSKPDPYFGASVGRTANRIAQGRFSLPDDPSVVYTLAQNNGPNSLHGGINGLSYRNWDVVALADTPDKSARSGSSLCLTTVSDHMDQGFPGRLRVYCTFRILNSTLEIAYEAHLESREGGSAHETTIVSLTNHAYFNLNGVPSLETPNGSSTALVTNHVLEMPTITSYLETDSTSVPTGTVLPLDQAPVMDFRTPKRIGDHLRQTPGDGRGYDHFYVAPATTNKSAQVGQQAGPAPLVDVYSPDSGIRMTMATTEPGFQLYTANWLQIEPNQFDTGASDHSAAGHGFPHVGKARGGYERYSGFCLEASRFPDAINHPEWRDQVLLRHGEKYQSTTTFKFSTK</sequence>
<dbReference type="GO" id="GO:0033499">
    <property type="term" value="P:galactose catabolic process via UDP-galactose, Leloir pathway"/>
    <property type="evidence" value="ECO:0007669"/>
    <property type="project" value="TreeGrafter"/>
</dbReference>
<gene>
    <name evidence="5" type="ORF">BGZ99_004576</name>
</gene>
<dbReference type="InterPro" id="IPR011013">
    <property type="entry name" value="Gal_mutarotase_sf_dom"/>
</dbReference>
<proteinExistence type="inferred from homology"/>
<evidence type="ECO:0000313" key="6">
    <source>
        <dbReference type="Proteomes" id="UP000738325"/>
    </source>
</evidence>
<dbReference type="EMBL" id="JAAAIP010000288">
    <property type="protein sequence ID" value="KAG0320332.1"/>
    <property type="molecule type" value="Genomic_DNA"/>
</dbReference>
<name>A0A9P6UUY3_9FUNG</name>
<evidence type="ECO:0000256" key="1">
    <source>
        <dbReference type="ARBA" id="ARBA00006206"/>
    </source>
</evidence>
<evidence type="ECO:0000256" key="2">
    <source>
        <dbReference type="ARBA" id="ARBA00023235"/>
    </source>
</evidence>
<evidence type="ECO:0008006" key="7">
    <source>
        <dbReference type="Google" id="ProtNLM"/>
    </source>
</evidence>
<dbReference type="InterPro" id="IPR018052">
    <property type="entry name" value="Ald1_epimerase_CS"/>
</dbReference>
<feature type="region of interest" description="Disordered" evidence="4">
    <location>
        <begin position="1"/>
        <end position="25"/>
    </location>
</feature>
<dbReference type="GO" id="GO:0030246">
    <property type="term" value="F:carbohydrate binding"/>
    <property type="evidence" value="ECO:0007669"/>
    <property type="project" value="InterPro"/>
</dbReference>
<evidence type="ECO:0000313" key="5">
    <source>
        <dbReference type="EMBL" id="KAG0320332.1"/>
    </source>
</evidence>
<dbReference type="InterPro" id="IPR014718">
    <property type="entry name" value="GH-type_carb-bd"/>
</dbReference>
<dbReference type="Pfam" id="PF01263">
    <property type="entry name" value="Aldose_epim"/>
    <property type="match status" value="1"/>
</dbReference>
<dbReference type="InterPro" id="IPR047215">
    <property type="entry name" value="Galactose_mutarotase-like"/>
</dbReference>
<comment type="caution">
    <text evidence="5">The sequence shown here is derived from an EMBL/GenBank/DDBJ whole genome shotgun (WGS) entry which is preliminary data.</text>
</comment>
<comment type="similarity">
    <text evidence="1">Belongs to the aldose epimerase family.</text>
</comment>
<dbReference type="PANTHER" id="PTHR10091">
    <property type="entry name" value="ALDOSE-1-EPIMERASE"/>
    <property type="match status" value="1"/>
</dbReference>
<dbReference type="OrthoDB" id="274691at2759"/>
<keyword evidence="2" id="KW-0413">Isomerase</keyword>
<dbReference type="PANTHER" id="PTHR10091:SF0">
    <property type="entry name" value="GALACTOSE MUTAROTASE"/>
    <property type="match status" value="1"/>
</dbReference>
<accession>A0A9P6UUY3</accession>
<dbReference type="GO" id="GO:0004034">
    <property type="term" value="F:aldose 1-epimerase activity"/>
    <property type="evidence" value="ECO:0007669"/>
    <property type="project" value="TreeGrafter"/>
</dbReference>
<dbReference type="CDD" id="cd09019">
    <property type="entry name" value="galactose_mutarotase_like"/>
    <property type="match status" value="1"/>
</dbReference>
<dbReference type="PROSITE" id="PS00545">
    <property type="entry name" value="ALDOSE_1_EPIMERASE"/>
    <property type="match status" value="1"/>
</dbReference>
<dbReference type="AlphaFoldDB" id="A0A9P6UUY3"/>
<dbReference type="Proteomes" id="UP000738325">
    <property type="component" value="Unassembled WGS sequence"/>
</dbReference>